<evidence type="ECO:0000313" key="1">
    <source>
        <dbReference type="EMBL" id="BBO67401.1"/>
    </source>
</evidence>
<dbReference type="EMBL" id="AP021874">
    <property type="protein sequence ID" value="BBO67401.1"/>
    <property type="molecule type" value="Genomic_DNA"/>
</dbReference>
<dbReference type="PANTHER" id="PTHR43883:SF1">
    <property type="entry name" value="GLUCONOKINASE"/>
    <property type="match status" value="1"/>
</dbReference>
<dbReference type="InterPro" id="IPR011009">
    <property type="entry name" value="Kinase-like_dom_sf"/>
</dbReference>
<protein>
    <recommendedName>
        <fullName evidence="3">Aminoglycoside phosphotransferase domain-containing protein</fullName>
    </recommendedName>
</protein>
<name>A0A5K7YKQ3_9BACT</name>
<dbReference type="SUPFAM" id="SSF56112">
    <property type="entry name" value="Protein kinase-like (PK-like)"/>
    <property type="match status" value="1"/>
</dbReference>
<dbReference type="PANTHER" id="PTHR43883">
    <property type="entry name" value="SLR0207 PROTEIN"/>
    <property type="match status" value="1"/>
</dbReference>
<dbReference type="Proteomes" id="UP000427906">
    <property type="component" value="Chromosome"/>
</dbReference>
<accession>A0A5K7YKQ3</accession>
<organism evidence="1 2">
    <name type="scientific">Desulfosarcina alkanivorans</name>
    <dbReference type="NCBI Taxonomy" id="571177"/>
    <lineage>
        <taxon>Bacteria</taxon>
        <taxon>Pseudomonadati</taxon>
        <taxon>Thermodesulfobacteriota</taxon>
        <taxon>Desulfobacteria</taxon>
        <taxon>Desulfobacterales</taxon>
        <taxon>Desulfosarcinaceae</taxon>
        <taxon>Desulfosarcina</taxon>
    </lineage>
</organism>
<keyword evidence="2" id="KW-1185">Reference proteome</keyword>
<dbReference type="KEGG" id="dalk:DSCA_13310"/>
<dbReference type="Gene3D" id="3.40.50.300">
    <property type="entry name" value="P-loop containing nucleotide triphosphate hydrolases"/>
    <property type="match status" value="1"/>
</dbReference>
<dbReference type="InterPro" id="IPR027417">
    <property type="entry name" value="P-loop_NTPase"/>
</dbReference>
<dbReference type="Pfam" id="PF13671">
    <property type="entry name" value="AAA_33"/>
    <property type="match status" value="1"/>
</dbReference>
<proteinExistence type="predicted"/>
<dbReference type="AlphaFoldDB" id="A0A5K7YKQ3"/>
<evidence type="ECO:0000313" key="2">
    <source>
        <dbReference type="Proteomes" id="UP000427906"/>
    </source>
</evidence>
<sequence length="517" mass="58692">MMNPGFYPHPVASVGRRETHISTVFLTGAFVYKIKKPVDLGFLDFTTLEKRMHYCRQEITLNRRLSDMVYIDMIPITLQGDRYGLDGPGETVEYTVKMHQLSETDSIRQRLQSGTLNDGHVEELVRLLTGFYALAPKRRETDPPASLAWEENLQLAERFAGRWIDRRQFEFVRTASRSFFRRHQRLFHRRRMEGKIKDGHGDLRTDHIYFTKKGIQIIDCIEFNDRLRVLDIISDLAFLVMDLEYNRFPQTARSLIRWYLKQTGDMGALSLLAFYCCYRAMVRCKVSCFSIRKYGSRRADPGMIAAAGRYLTMAHEYAAAFNRPFLWICCGLPGSGKSTIARTLASVLDADVIGSDVIRKQLFAGSFGPAAGGAYQDGMYSAYATGITYERLFALAREDLKKGNSIIIDATFSRASRRTQAVRMAASLEAMPVFVECGAKEPTLAARLLKRETRPSVSDARLIHLEAFKKRFEPLSRIADAIYIPVDTENSPAVCLGHILMTDSLMDGFTRKGGEHV</sequence>
<evidence type="ECO:0008006" key="3">
    <source>
        <dbReference type="Google" id="ProtNLM"/>
    </source>
</evidence>
<dbReference type="SUPFAM" id="SSF52540">
    <property type="entry name" value="P-loop containing nucleoside triphosphate hydrolases"/>
    <property type="match status" value="1"/>
</dbReference>
<dbReference type="InterPro" id="IPR052732">
    <property type="entry name" value="Cell-binding_unc_protein"/>
</dbReference>
<gene>
    <name evidence="1" type="ORF">DSCA_13310</name>
</gene>
<reference evidence="1 2" key="1">
    <citation type="submission" date="2019-11" db="EMBL/GenBank/DDBJ databases">
        <title>Comparative genomics of hydrocarbon-degrading Desulfosarcina strains.</title>
        <authorList>
            <person name="Watanabe M."/>
            <person name="Kojima H."/>
            <person name="Fukui M."/>
        </authorList>
    </citation>
    <scope>NUCLEOTIDE SEQUENCE [LARGE SCALE GENOMIC DNA]</scope>
    <source>
        <strain evidence="1 2">PL12</strain>
    </source>
</reference>